<protein>
    <submittedName>
        <fullName evidence="2">Uncharacterized protein</fullName>
    </submittedName>
</protein>
<sequence length="408" mass="44093">MPEMDWMGILFRFRNILWIYVVAGLFSPVLLLTSPCQQTLIDQCGRLITGFTPQKYLSGLVPDSAIRDDCEAFASVRLCNDKVLRPCLAAELVTLDPFIRQANEFIMLFCENDQFRRDYAHHGQCLAVVSSDINQCIANYGATVSDIAAISDNLGPQEVLHRSCCDGLHRLTQCSFEAAVRKCHPSSADFVKKFLYKMMKSTLQDWIARQCFEYQTQCGREPALAESTSPDSPGRITIPALSVSNLTSHLEALPTVVAADTQKHQQQHVMQQAATSSTTGQPPVTTGTPPLPASTPASVARPTDLSADGTDNVSAHSRPDRPSNGKPVMAEDGVIAAAGIAGAPTSSDGTGFYGATPHRPGSGKALPEKSAASIAIKTRPKNLGADTHPLARKFLLIISTIAFLCGWY</sequence>
<dbReference type="AlphaFoldDB" id="A0A1W0XA41"/>
<keyword evidence="3" id="KW-1185">Reference proteome</keyword>
<evidence type="ECO:0000313" key="2">
    <source>
        <dbReference type="EMBL" id="OQV24264.1"/>
    </source>
</evidence>
<proteinExistence type="predicted"/>
<name>A0A1W0XA41_HYPEX</name>
<dbReference type="EMBL" id="MTYJ01000007">
    <property type="protein sequence ID" value="OQV24264.1"/>
    <property type="molecule type" value="Genomic_DNA"/>
</dbReference>
<dbReference type="PANTHER" id="PTHR33964">
    <property type="entry name" value="RE45066P-RELATED"/>
    <property type="match status" value="1"/>
</dbReference>
<evidence type="ECO:0000256" key="1">
    <source>
        <dbReference type="SAM" id="MobiDB-lite"/>
    </source>
</evidence>
<evidence type="ECO:0000313" key="3">
    <source>
        <dbReference type="Proteomes" id="UP000192578"/>
    </source>
</evidence>
<organism evidence="2 3">
    <name type="scientific">Hypsibius exemplaris</name>
    <name type="common">Freshwater tardigrade</name>
    <dbReference type="NCBI Taxonomy" id="2072580"/>
    <lineage>
        <taxon>Eukaryota</taxon>
        <taxon>Metazoa</taxon>
        <taxon>Ecdysozoa</taxon>
        <taxon>Tardigrada</taxon>
        <taxon>Eutardigrada</taxon>
        <taxon>Parachela</taxon>
        <taxon>Hypsibioidea</taxon>
        <taxon>Hypsibiidae</taxon>
        <taxon>Hypsibius</taxon>
    </lineage>
</organism>
<feature type="compositionally biased region" description="Low complexity" evidence="1">
    <location>
        <begin position="267"/>
        <end position="288"/>
    </location>
</feature>
<feature type="region of interest" description="Disordered" evidence="1">
    <location>
        <begin position="261"/>
        <end position="328"/>
    </location>
</feature>
<gene>
    <name evidence="2" type="ORF">BV898_01805</name>
</gene>
<dbReference type="Proteomes" id="UP000192578">
    <property type="component" value="Unassembled WGS sequence"/>
</dbReference>
<reference evidence="3" key="1">
    <citation type="submission" date="2017-01" db="EMBL/GenBank/DDBJ databases">
        <title>Comparative genomics of anhydrobiosis in the tardigrade Hypsibius dujardini.</title>
        <authorList>
            <person name="Yoshida Y."/>
            <person name="Koutsovoulos G."/>
            <person name="Laetsch D."/>
            <person name="Stevens L."/>
            <person name="Kumar S."/>
            <person name="Horikawa D."/>
            <person name="Ishino K."/>
            <person name="Komine S."/>
            <person name="Tomita M."/>
            <person name="Blaxter M."/>
            <person name="Arakawa K."/>
        </authorList>
    </citation>
    <scope>NUCLEOTIDE SEQUENCE [LARGE SCALE GENOMIC DNA]</scope>
    <source>
        <strain evidence="3">Z151</strain>
    </source>
</reference>
<comment type="caution">
    <text evidence="2">The sequence shown here is derived from an EMBL/GenBank/DDBJ whole genome shotgun (WGS) entry which is preliminary data.</text>
</comment>
<dbReference type="PANTHER" id="PTHR33964:SF1">
    <property type="entry name" value="RE45066P"/>
    <property type="match status" value="1"/>
</dbReference>
<dbReference type="OrthoDB" id="10058160at2759"/>
<accession>A0A1W0XA41</accession>